<dbReference type="InterPro" id="IPR003006">
    <property type="entry name" value="Ig/MHC_CS"/>
</dbReference>
<dbReference type="InterPro" id="IPR013162">
    <property type="entry name" value="CD80_C2-set"/>
</dbReference>
<feature type="region of interest" description="Disordered" evidence="5">
    <location>
        <begin position="1290"/>
        <end position="1331"/>
    </location>
</feature>
<sequence>MFERKIENHHSRLNRKKTDGPDANHYIRFKPSTRHHNCNVVITQNRNIEMEILSIFCYLNTSSSVTTFKQQEFRVVPKNVNAREGTNVTLVCEINDITGDVQWTKDGLALGYAAEIPGHPRHSMVIDAGNGVYNLLVRNVTITDDALYQCQVSPGPAAGSKPIRSSATLSVLIPPSSVEIINKSEDSNLEVQENHEVTIECIARNSKPASRIVWFRGDEEINPEERADNINEETADETKLKLYTVRSRIKITAKSEDDRVKYKCEAHHKALSEAPPEKLKKLSSTVQIRVLYPPGAPHIDGYTEGDILEKGTHVSLHCESKAGNPPTQLTWFKNDQMIHNIYSTTEKKSESTYSFTANVSDNNARFRCEAKNSISPLPQYADVVLLVSFGPTHVRIKGPVEAKQGELITLSCETGRSNPASMIKWIVNGEVEENSTFVKMNAPQSSFISKSNVSFVIPTGQRFVEATCQSISNSISEKVISTHKISILHPPGAPIIIDQSSGTLIPSGNTHRISCRSTGGNPLGTITWFKNDKKVQPSHTTNGENSVSSELEFVVNYMDNDATYKCEVTHPALTVPLMKTQKLKVLSESAHSRPLTCKAQIAARGGLYIISVYSHRRRCALRDGAHSHTSPTCRNLLLPDQLNIKHEPMHLKPGVQATLTCEATSSNPPVKMKWWHQNLQVTENVYSFTKPGLYGGKLSTIQLTVNITSEMDGRMYMCQAYNSQISKSLNKDVTLDVYHKPTFNSYPELITYTEGDNIFITLQAKGQPSQITYKWFKNNKPLYSIHNRRVQDSNINITGVFRDDAGNYTCEASNTEGFSTIWFIISVKHRATITNTSSGVIVSQGDNAQLWCQIDGHPLGPDHISWTRPNFFFDERTSILLKNTTSYLTILNATQFDSGLFYCVVNNGIGNESSHSVMLIVEHKPEILTMENESKTASNAGMSAKLHCRAVGAPMIRFSWERDGSNITSIPDKYIVEQRQVNETFYESTLTILQVDQYNYGDYVCTASNKLGRTTSVNRLTVFSHPDPPYNFRLANVTHNRVMLTWSPGFDGGKPVAYRIRYRSIENNNYRTEDLGNETHHTIVGLEPLTSYLFSIMAHNMYGESSYVSQSLRVTTTKENMQPKPDSNQEKPVDDQGMRIVFTFLGVFGGILILISIFIVSYCIHRRRNVNKQMNNENNDSSSKTPTIEMYAPNTYNGGYEENLSSISAKSETYSNVSPDYNDDQQQKSAEQSYLIEQIDYPFINDCDHPLQPHVQYGGGLSMSSDQSMQHYNMHENTNDRRNIENRTSHLHHHHHLHHLHYPQQHQQQQQKQHQHHHHHPQQQHQQSHHVVPGVPTARAVPLPPILHNRPVPPPTIPPMVSKLNYYSPPPPPPPPPDVTVFSSQNVLSTFAHKPDETEGHLV</sequence>
<dbReference type="InterPro" id="IPR007110">
    <property type="entry name" value="Ig-like_dom"/>
</dbReference>
<feature type="domain" description="Ig-like" evidence="7">
    <location>
        <begin position="494"/>
        <end position="584"/>
    </location>
</feature>
<keyword evidence="6" id="KW-0812">Transmembrane</keyword>
<dbReference type="InterPro" id="IPR036116">
    <property type="entry name" value="FN3_sf"/>
</dbReference>
<evidence type="ECO:0000313" key="10">
    <source>
        <dbReference type="Proteomes" id="UP000478052"/>
    </source>
</evidence>
<evidence type="ECO:0000256" key="4">
    <source>
        <dbReference type="ARBA" id="ARBA00023157"/>
    </source>
</evidence>
<dbReference type="SMART" id="SM00060">
    <property type="entry name" value="FN3"/>
    <property type="match status" value="1"/>
</dbReference>
<feature type="domain" description="Ig-like" evidence="7">
    <location>
        <begin position="639"/>
        <end position="734"/>
    </location>
</feature>
<gene>
    <name evidence="9" type="ORF">FWK35_00003730</name>
</gene>
<evidence type="ECO:0000256" key="5">
    <source>
        <dbReference type="SAM" id="MobiDB-lite"/>
    </source>
</evidence>
<dbReference type="InterPro" id="IPR003598">
    <property type="entry name" value="Ig_sub2"/>
</dbReference>
<feature type="domain" description="Ig-like" evidence="7">
    <location>
        <begin position="831"/>
        <end position="922"/>
    </location>
</feature>
<dbReference type="CDD" id="cd00096">
    <property type="entry name" value="Ig"/>
    <property type="match status" value="2"/>
</dbReference>
<dbReference type="GO" id="GO:0009653">
    <property type="term" value="P:anatomical structure morphogenesis"/>
    <property type="evidence" value="ECO:0007669"/>
    <property type="project" value="UniProtKB-ARBA"/>
</dbReference>
<feature type="domain" description="Fibronectin type-III" evidence="8">
    <location>
        <begin position="1028"/>
        <end position="1120"/>
    </location>
</feature>
<dbReference type="Pfam" id="PF13927">
    <property type="entry name" value="Ig_3"/>
    <property type="match status" value="5"/>
</dbReference>
<feature type="region of interest" description="Disordered" evidence="5">
    <location>
        <begin position="1211"/>
        <end position="1230"/>
    </location>
</feature>
<evidence type="ECO:0000256" key="2">
    <source>
        <dbReference type="ARBA" id="ARBA00022737"/>
    </source>
</evidence>
<dbReference type="Gene3D" id="2.60.40.10">
    <property type="entry name" value="Immunoglobulins"/>
    <property type="match status" value="10"/>
</dbReference>
<dbReference type="InterPro" id="IPR003961">
    <property type="entry name" value="FN3_dom"/>
</dbReference>
<dbReference type="Pfam" id="PF08205">
    <property type="entry name" value="C2-set_2"/>
    <property type="match status" value="2"/>
</dbReference>
<proteinExistence type="predicted"/>
<feature type="domain" description="Ig-like" evidence="7">
    <location>
        <begin position="925"/>
        <end position="1021"/>
    </location>
</feature>
<dbReference type="InterPro" id="IPR003599">
    <property type="entry name" value="Ig_sub"/>
</dbReference>
<protein>
    <submittedName>
        <fullName evidence="9">Nephrin-like</fullName>
    </submittedName>
</protein>
<dbReference type="PANTHER" id="PTHR45889:SF8">
    <property type="entry name" value="IG-LIKE DOMAIN-CONTAINING PROTEIN"/>
    <property type="match status" value="1"/>
</dbReference>
<keyword evidence="2" id="KW-0677">Repeat</keyword>
<evidence type="ECO:0000259" key="8">
    <source>
        <dbReference type="PROSITE" id="PS50853"/>
    </source>
</evidence>
<reference evidence="9 10" key="1">
    <citation type="submission" date="2019-08" db="EMBL/GenBank/DDBJ databases">
        <title>Whole genome of Aphis craccivora.</title>
        <authorList>
            <person name="Voronova N.V."/>
            <person name="Shulinski R.S."/>
            <person name="Bandarenka Y.V."/>
            <person name="Zhorov D.G."/>
            <person name="Warner D."/>
        </authorList>
    </citation>
    <scope>NUCLEOTIDE SEQUENCE [LARGE SCALE GENOMIC DNA]</scope>
    <source>
        <strain evidence="9">180601</strain>
        <tissue evidence="9">Whole Body</tissue>
    </source>
</reference>
<feature type="domain" description="Ig-like" evidence="7">
    <location>
        <begin position="391"/>
        <end position="481"/>
    </location>
</feature>
<keyword evidence="6" id="KW-1133">Transmembrane helix</keyword>
<dbReference type="Proteomes" id="UP000478052">
    <property type="component" value="Unassembled WGS sequence"/>
</dbReference>
<evidence type="ECO:0000313" key="9">
    <source>
        <dbReference type="EMBL" id="KAF0773264.1"/>
    </source>
</evidence>
<name>A0A6G0ZP48_APHCR</name>
<dbReference type="GO" id="GO:0016020">
    <property type="term" value="C:membrane"/>
    <property type="evidence" value="ECO:0007669"/>
    <property type="project" value="UniProtKB-SubCell"/>
</dbReference>
<feature type="domain" description="Ig-like" evidence="7">
    <location>
        <begin position="175"/>
        <end position="283"/>
    </location>
</feature>
<dbReference type="InterPro" id="IPR013098">
    <property type="entry name" value="Ig_I-set"/>
</dbReference>
<dbReference type="SMART" id="SM00409">
    <property type="entry name" value="IG"/>
    <property type="match status" value="8"/>
</dbReference>
<dbReference type="OrthoDB" id="10028801at2759"/>
<accession>A0A6G0ZP48</accession>
<dbReference type="SUPFAM" id="SSF49265">
    <property type="entry name" value="Fibronectin type III"/>
    <property type="match status" value="1"/>
</dbReference>
<feature type="compositionally biased region" description="Low complexity" evidence="5">
    <location>
        <begin position="1302"/>
        <end position="1312"/>
    </location>
</feature>
<dbReference type="Pfam" id="PF00041">
    <property type="entry name" value="fn3"/>
    <property type="match status" value="1"/>
</dbReference>
<dbReference type="PROSITE" id="PS50853">
    <property type="entry name" value="FN3"/>
    <property type="match status" value="1"/>
</dbReference>
<dbReference type="PROSITE" id="PS00290">
    <property type="entry name" value="IG_MHC"/>
    <property type="match status" value="1"/>
</dbReference>
<evidence type="ECO:0000256" key="6">
    <source>
        <dbReference type="SAM" id="Phobius"/>
    </source>
</evidence>
<keyword evidence="10" id="KW-1185">Reference proteome</keyword>
<feature type="region of interest" description="Disordered" evidence="5">
    <location>
        <begin position="1"/>
        <end position="24"/>
    </location>
</feature>
<comment type="subcellular location">
    <subcellularLocation>
        <location evidence="1">Membrane</location>
        <topology evidence="1">Single-pass membrane protein</topology>
    </subcellularLocation>
</comment>
<dbReference type="InterPro" id="IPR036179">
    <property type="entry name" value="Ig-like_dom_sf"/>
</dbReference>
<feature type="compositionally biased region" description="Basic residues" evidence="5">
    <location>
        <begin position="1290"/>
        <end position="1301"/>
    </location>
</feature>
<dbReference type="GO" id="GO:0030154">
    <property type="term" value="P:cell differentiation"/>
    <property type="evidence" value="ECO:0007669"/>
    <property type="project" value="UniProtKB-ARBA"/>
</dbReference>
<feature type="transmembrane region" description="Helical" evidence="6">
    <location>
        <begin position="1140"/>
        <end position="1164"/>
    </location>
</feature>
<feature type="compositionally biased region" description="Basic and acidic residues" evidence="5">
    <location>
        <begin position="1"/>
        <end position="22"/>
    </location>
</feature>
<evidence type="ECO:0000259" key="7">
    <source>
        <dbReference type="PROSITE" id="PS50835"/>
    </source>
</evidence>
<organism evidence="9 10">
    <name type="scientific">Aphis craccivora</name>
    <name type="common">Cowpea aphid</name>
    <dbReference type="NCBI Taxonomy" id="307492"/>
    <lineage>
        <taxon>Eukaryota</taxon>
        <taxon>Metazoa</taxon>
        <taxon>Ecdysozoa</taxon>
        <taxon>Arthropoda</taxon>
        <taxon>Hexapoda</taxon>
        <taxon>Insecta</taxon>
        <taxon>Pterygota</taxon>
        <taxon>Neoptera</taxon>
        <taxon>Paraneoptera</taxon>
        <taxon>Hemiptera</taxon>
        <taxon>Sternorrhyncha</taxon>
        <taxon>Aphidomorpha</taxon>
        <taxon>Aphidoidea</taxon>
        <taxon>Aphididae</taxon>
        <taxon>Aphidini</taxon>
        <taxon>Aphis</taxon>
        <taxon>Aphis</taxon>
    </lineage>
</organism>
<feature type="domain" description="Ig-like" evidence="7">
    <location>
        <begin position="741"/>
        <end position="826"/>
    </location>
</feature>
<evidence type="ECO:0000256" key="1">
    <source>
        <dbReference type="ARBA" id="ARBA00004167"/>
    </source>
</evidence>
<dbReference type="SUPFAM" id="SSF48726">
    <property type="entry name" value="Immunoglobulin"/>
    <property type="match status" value="9"/>
</dbReference>
<dbReference type="Pfam" id="PF07679">
    <property type="entry name" value="I-set"/>
    <property type="match status" value="1"/>
</dbReference>
<evidence type="ECO:0000256" key="3">
    <source>
        <dbReference type="ARBA" id="ARBA00023136"/>
    </source>
</evidence>
<comment type="caution">
    <text evidence="9">The sequence shown here is derived from an EMBL/GenBank/DDBJ whole genome shotgun (WGS) entry which is preliminary data.</text>
</comment>
<dbReference type="EMBL" id="VUJU01000081">
    <property type="protein sequence ID" value="KAF0773264.1"/>
    <property type="molecule type" value="Genomic_DNA"/>
</dbReference>
<dbReference type="CDD" id="cd00063">
    <property type="entry name" value="FN3"/>
    <property type="match status" value="1"/>
</dbReference>
<keyword evidence="3 6" id="KW-0472">Membrane</keyword>
<feature type="domain" description="Ig-like" evidence="7">
    <location>
        <begin position="71"/>
        <end position="170"/>
    </location>
</feature>
<dbReference type="SMART" id="SM00408">
    <property type="entry name" value="IGc2"/>
    <property type="match status" value="8"/>
</dbReference>
<dbReference type="PROSITE" id="PS50835">
    <property type="entry name" value="IG_LIKE"/>
    <property type="match status" value="9"/>
</dbReference>
<keyword evidence="4" id="KW-1015">Disulfide bond</keyword>
<feature type="domain" description="Ig-like" evidence="7">
    <location>
        <begin position="297"/>
        <end position="384"/>
    </location>
</feature>
<dbReference type="InterPro" id="IPR013783">
    <property type="entry name" value="Ig-like_fold"/>
</dbReference>
<dbReference type="PANTHER" id="PTHR45889">
    <property type="entry name" value="IG-LIKE DOMAIN-CONTAINING PROTEIN"/>
    <property type="match status" value="1"/>
</dbReference>
<feature type="compositionally biased region" description="Basic residues" evidence="5">
    <location>
        <begin position="1313"/>
        <end position="1322"/>
    </location>
</feature>